<reference evidence="2" key="1">
    <citation type="submission" date="2016-10" db="EMBL/GenBank/DDBJ databases">
        <authorList>
            <person name="Varghese N."/>
            <person name="Submissions S."/>
        </authorList>
    </citation>
    <scope>NUCLEOTIDE SEQUENCE [LARGE SCALE GENOMIC DNA]</scope>
    <source>
        <strain evidence="2">DSM 22361</strain>
    </source>
</reference>
<organism evidence="1 2">
    <name type="scientific">Sphingobacterium lactis</name>
    <dbReference type="NCBI Taxonomy" id="797291"/>
    <lineage>
        <taxon>Bacteria</taxon>
        <taxon>Pseudomonadati</taxon>
        <taxon>Bacteroidota</taxon>
        <taxon>Sphingobacteriia</taxon>
        <taxon>Sphingobacteriales</taxon>
        <taxon>Sphingobacteriaceae</taxon>
        <taxon>Sphingobacterium</taxon>
    </lineage>
</organism>
<dbReference type="EMBL" id="FNUT01000001">
    <property type="protein sequence ID" value="SEF44945.1"/>
    <property type="molecule type" value="Genomic_DNA"/>
</dbReference>
<gene>
    <name evidence="1" type="ORF">SAMN05421877_101150</name>
</gene>
<protein>
    <submittedName>
        <fullName evidence="1">Uncharacterized protein</fullName>
    </submittedName>
</protein>
<keyword evidence="2" id="KW-1185">Reference proteome</keyword>
<dbReference type="Proteomes" id="UP000236731">
    <property type="component" value="Unassembled WGS sequence"/>
</dbReference>
<evidence type="ECO:0000313" key="2">
    <source>
        <dbReference type="Proteomes" id="UP000236731"/>
    </source>
</evidence>
<dbReference type="AlphaFoldDB" id="A0A1H5S2W9"/>
<accession>A0A1H5S2W9</accession>
<proteinExistence type="predicted"/>
<evidence type="ECO:0000313" key="1">
    <source>
        <dbReference type="EMBL" id="SEF44945.1"/>
    </source>
</evidence>
<name>A0A1H5S2W9_9SPHI</name>
<sequence>MPNSVPKIENHSPNCETIVSAEKSCRGTIQKKGQLMHRKIYNVLKVLRNNKLTSDPLSNLIPQMAGAFNIFD</sequence>